<feature type="region of interest" description="Disordered" evidence="1">
    <location>
        <begin position="22"/>
        <end position="48"/>
    </location>
</feature>
<dbReference type="Pfam" id="PF04073">
    <property type="entry name" value="tRNA_edit"/>
    <property type="match status" value="1"/>
</dbReference>
<dbReference type="EMBL" id="BLKZ01000001">
    <property type="protein sequence ID" value="GFG88984.1"/>
    <property type="molecule type" value="Genomic_DNA"/>
</dbReference>
<sequence length="230" mass="24336">MRYAAEIVDEIELAARSISTEKSACVRERHSRKSDSLTSGSSLPPKDADRATEFRCVGVLAQPSHRHRLGGARSPPRGSDLVAATPGLAALVKAGVPHEVLHFEVIGDLSNGTGIAPEQVFKTLIIALPRELAVAVVPVPSKLSLKAAAAALGVAKASMAEPAAAERSTGYVVGGISPFGQRKRLRTVVDSSALRWDRVLCSAGRRHWDVAVAPQDLIQLTDAVTWDIAV</sequence>
<dbReference type="GO" id="GO:0002161">
    <property type="term" value="F:aminoacyl-tRNA deacylase activity"/>
    <property type="evidence" value="ECO:0007669"/>
    <property type="project" value="InterPro"/>
</dbReference>
<dbReference type="InterPro" id="IPR007214">
    <property type="entry name" value="YbaK/aa-tRNA-synth-assoc-dom"/>
</dbReference>
<evidence type="ECO:0000259" key="2">
    <source>
        <dbReference type="Pfam" id="PF04073"/>
    </source>
</evidence>
<dbReference type="PANTHER" id="PTHR30411:SF0">
    <property type="entry name" value="CYS-TRNA(PRO)_CYS-TRNA(CYS) DEACYLASE YBAK"/>
    <property type="match status" value="1"/>
</dbReference>
<accession>A0A7I9YJX4</accession>
<evidence type="ECO:0000313" key="3">
    <source>
        <dbReference type="EMBL" id="GFG88984.1"/>
    </source>
</evidence>
<proteinExistence type="predicted"/>
<gene>
    <name evidence="3" type="ORF">MBOU_10260</name>
</gene>
<feature type="domain" description="YbaK/aminoacyl-tRNA synthetase-associated" evidence="2">
    <location>
        <begin position="108"/>
        <end position="219"/>
    </location>
</feature>
<evidence type="ECO:0000256" key="1">
    <source>
        <dbReference type="SAM" id="MobiDB-lite"/>
    </source>
</evidence>
<dbReference type="Gene3D" id="3.90.960.10">
    <property type="entry name" value="YbaK/aminoacyl-tRNA synthetase-associated domain"/>
    <property type="match status" value="1"/>
</dbReference>
<reference evidence="3 4" key="1">
    <citation type="journal article" date="2019" name="Emerg. Microbes Infect.">
        <title>Comprehensive subspecies identification of 175 nontuberculous mycobacteria species based on 7547 genomic profiles.</title>
        <authorList>
            <person name="Matsumoto Y."/>
            <person name="Kinjo T."/>
            <person name="Motooka D."/>
            <person name="Nabeya D."/>
            <person name="Jung N."/>
            <person name="Uechi K."/>
            <person name="Horii T."/>
            <person name="Iida T."/>
            <person name="Fujita J."/>
            <person name="Nakamura S."/>
        </authorList>
    </citation>
    <scope>NUCLEOTIDE SEQUENCE [LARGE SCALE GENOMIC DNA]</scope>
    <source>
        <strain evidence="3 4">JCM 30725</strain>
    </source>
</reference>
<evidence type="ECO:0000313" key="4">
    <source>
        <dbReference type="Proteomes" id="UP000465360"/>
    </source>
</evidence>
<name>A0A7I9YJX4_MYCBU</name>
<dbReference type="Proteomes" id="UP000465360">
    <property type="component" value="Unassembled WGS sequence"/>
</dbReference>
<protein>
    <recommendedName>
        <fullName evidence="2">YbaK/aminoacyl-tRNA synthetase-associated domain-containing protein</fullName>
    </recommendedName>
</protein>
<keyword evidence="4" id="KW-1185">Reference proteome</keyword>
<comment type="caution">
    <text evidence="3">The sequence shown here is derived from an EMBL/GenBank/DDBJ whole genome shotgun (WGS) entry which is preliminary data.</text>
</comment>
<dbReference type="AlphaFoldDB" id="A0A7I9YJX4"/>
<organism evidence="3 4">
    <name type="scientific">Mycobacterium bourgelatii</name>
    <dbReference type="NCBI Taxonomy" id="1273442"/>
    <lineage>
        <taxon>Bacteria</taxon>
        <taxon>Bacillati</taxon>
        <taxon>Actinomycetota</taxon>
        <taxon>Actinomycetes</taxon>
        <taxon>Mycobacteriales</taxon>
        <taxon>Mycobacteriaceae</taxon>
        <taxon>Mycobacterium</taxon>
    </lineage>
</organism>
<dbReference type="InterPro" id="IPR036754">
    <property type="entry name" value="YbaK/aa-tRNA-synt-asso_dom_sf"/>
</dbReference>
<dbReference type="SUPFAM" id="SSF55826">
    <property type="entry name" value="YbaK/ProRS associated domain"/>
    <property type="match status" value="1"/>
</dbReference>
<dbReference type="PANTHER" id="PTHR30411">
    <property type="entry name" value="CYTOPLASMIC PROTEIN"/>
    <property type="match status" value="1"/>
</dbReference>